<dbReference type="RefSeq" id="WP_053967985.1">
    <property type="nucleotide sequence ID" value="NZ_LIUF01000003.1"/>
</dbReference>
<dbReference type="STRING" id="1705562.AMS69_10260"/>
<gene>
    <name evidence="2" type="ORF">AMS69_10260</name>
</gene>
<dbReference type="AlphaFoldDB" id="A0A0M9AIR3"/>
<evidence type="ECO:0000313" key="2">
    <source>
        <dbReference type="EMBL" id="KOX92832.1"/>
    </source>
</evidence>
<keyword evidence="3" id="KW-1185">Reference proteome</keyword>
<dbReference type="Proteomes" id="UP000037729">
    <property type="component" value="Unassembled WGS sequence"/>
</dbReference>
<protein>
    <submittedName>
        <fullName evidence="2">Uncharacterized protein</fullName>
    </submittedName>
</protein>
<reference evidence="2 3" key="1">
    <citation type="submission" date="2015-08" db="EMBL/GenBank/DDBJ databases">
        <title>Genomes of Isolates from Cabo Rojo, PR.</title>
        <authorList>
            <person name="Sanchez-Nieves R.L."/>
            <person name="Montalvo-Rodriguez R."/>
        </authorList>
    </citation>
    <scope>NUCLEOTIDE SEQUENCE [LARGE SCALE GENOMIC DNA]</scope>
    <source>
        <strain evidence="2 3">SL3</strain>
    </source>
</reference>
<organism evidence="2 3">
    <name type="scientific">Haloarcula rubripromontorii</name>
    <dbReference type="NCBI Taxonomy" id="1705562"/>
    <lineage>
        <taxon>Archaea</taxon>
        <taxon>Methanobacteriati</taxon>
        <taxon>Methanobacteriota</taxon>
        <taxon>Stenosarchaea group</taxon>
        <taxon>Halobacteria</taxon>
        <taxon>Halobacteriales</taxon>
        <taxon>Haloarculaceae</taxon>
        <taxon>Haloarcula</taxon>
    </lineage>
</organism>
<dbReference type="OrthoDB" id="326454at2157"/>
<accession>A0A0M9AIR3</accession>
<comment type="caution">
    <text evidence="2">The sequence shown here is derived from an EMBL/GenBank/DDBJ whole genome shotgun (WGS) entry which is preliminary data.</text>
</comment>
<evidence type="ECO:0000313" key="3">
    <source>
        <dbReference type="Proteomes" id="UP000037729"/>
    </source>
</evidence>
<dbReference type="PATRIC" id="fig|1705562.3.peg.221"/>
<name>A0A0M9AIR3_9EURY</name>
<proteinExistence type="predicted"/>
<dbReference type="EMBL" id="LIUF01000003">
    <property type="protein sequence ID" value="KOX92832.1"/>
    <property type="molecule type" value="Genomic_DNA"/>
</dbReference>
<feature type="region of interest" description="Disordered" evidence="1">
    <location>
        <begin position="133"/>
        <end position="175"/>
    </location>
</feature>
<sequence>MPSENQAGDRRERLRCPRLADDIGEDPARWLDQDLLSHSARRKLVFSLIDGIDSIERIRAWRGVEKKLANDRFADQARNPLSKPRAKVMQRLDQREEWLDLHGERPDRLPCGPRRPCECCDDEAAVTPEDLRERDQAAAQRLVDSHQAGGVDTDETSARTEASTLGAFATDGGEQ</sequence>
<evidence type="ECO:0000256" key="1">
    <source>
        <dbReference type="SAM" id="MobiDB-lite"/>
    </source>
</evidence>